<keyword evidence="3" id="KW-1185">Reference proteome</keyword>
<evidence type="ECO:0000313" key="3">
    <source>
        <dbReference type="Proteomes" id="UP000465112"/>
    </source>
</evidence>
<gene>
    <name evidence="2" type="ORF">PFLUV_G00159400</name>
</gene>
<accession>A0A6A5EHR9</accession>
<dbReference type="EMBL" id="VHII01000013">
    <property type="protein sequence ID" value="KAF1381956.1"/>
    <property type="molecule type" value="Genomic_DNA"/>
</dbReference>
<name>A0A6A5EHR9_PERFL</name>
<protein>
    <submittedName>
        <fullName evidence="2">Uncharacterized protein</fullName>
    </submittedName>
</protein>
<evidence type="ECO:0000256" key="1">
    <source>
        <dbReference type="SAM" id="SignalP"/>
    </source>
</evidence>
<feature type="chain" id="PRO_5025405339" evidence="1">
    <location>
        <begin position="20"/>
        <end position="223"/>
    </location>
</feature>
<keyword evidence="1" id="KW-0732">Signal</keyword>
<organism evidence="2 3">
    <name type="scientific">Perca fluviatilis</name>
    <name type="common">European perch</name>
    <dbReference type="NCBI Taxonomy" id="8168"/>
    <lineage>
        <taxon>Eukaryota</taxon>
        <taxon>Metazoa</taxon>
        <taxon>Chordata</taxon>
        <taxon>Craniata</taxon>
        <taxon>Vertebrata</taxon>
        <taxon>Euteleostomi</taxon>
        <taxon>Actinopterygii</taxon>
        <taxon>Neopterygii</taxon>
        <taxon>Teleostei</taxon>
        <taxon>Neoteleostei</taxon>
        <taxon>Acanthomorphata</taxon>
        <taxon>Eupercaria</taxon>
        <taxon>Perciformes</taxon>
        <taxon>Percoidei</taxon>
        <taxon>Percidae</taxon>
        <taxon>Percinae</taxon>
        <taxon>Perca</taxon>
    </lineage>
</organism>
<feature type="signal peptide" evidence="1">
    <location>
        <begin position="1"/>
        <end position="19"/>
    </location>
</feature>
<sequence>MKVISAAVLSALFCTVVSASLKVVKYGETYYIHLNQVEGPITLEFRPGLVQANHSEIHGTTEPPPMVLYNQTAVLPDYVGRLSVSEKRVTLHSVRMTDEGSFTVLDREGKVKRRNCLNVREHQNFLHPSHGENLKVKLYRPHANVNIVYRPKSGNQDRVILDQGFCGTPLDPLLEGRLTVEGSELSIKKVQVADSGVFKVTDLDGFPVAHVYIEVEGRNQIHI</sequence>
<reference evidence="2 3" key="1">
    <citation type="submission" date="2019-06" db="EMBL/GenBank/DDBJ databases">
        <title>A chromosome-scale genome assembly of the European perch, Perca fluviatilis.</title>
        <authorList>
            <person name="Roques C."/>
            <person name="Zahm M."/>
            <person name="Cabau C."/>
            <person name="Klopp C."/>
            <person name="Bouchez O."/>
            <person name="Donnadieu C."/>
            <person name="Kuhl H."/>
            <person name="Gislard M."/>
            <person name="Guendouz S."/>
            <person name="Journot L."/>
            <person name="Haffray P."/>
            <person name="Bestin A."/>
            <person name="Morvezen R."/>
            <person name="Feron R."/>
            <person name="Wen M."/>
            <person name="Jouanno E."/>
            <person name="Herpin A."/>
            <person name="Schartl M."/>
            <person name="Postlethwait J."/>
            <person name="Schaerlinger B."/>
            <person name="Chardard D."/>
            <person name="Lecocq T."/>
            <person name="Poncet C."/>
            <person name="Jaffrelo L."/>
            <person name="Lampietro C."/>
            <person name="Guiguen Y."/>
        </authorList>
    </citation>
    <scope>NUCLEOTIDE SEQUENCE [LARGE SCALE GENOMIC DNA]</scope>
    <source>
        <tissue evidence="2">Blood</tissue>
    </source>
</reference>
<proteinExistence type="predicted"/>
<dbReference type="Proteomes" id="UP000465112">
    <property type="component" value="Chromosome 13"/>
</dbReference>
<comment type="caution">
    <text evidence="2">The sequence shown here is derived from an EMBL/GenBank/DDBJ whole genome shotgun (WGS) entry which is preliminary data.</text>
</comment>
<dbReference type="AlphaFoldDB" id="A0A6A5EHR9"/>
<evidence type="ECO:0000313" key="2">
    <source>
        <dbReference type="EMBL" id="KAF1381956.1"/>
    </source>
</evidence>